<dbReference type="InterPro" id="IPR020630">
    <property type="entry name" value="THF_DH/CycHdrlase_cat_dom"/>
</dbReference>
<dbReference type="GO" id="GO:0009086">
    <property type="term" value="P:methionine biosynthetic process"/>
    <property type="evidence" value="ECO:0007669"/>
    <property type="project" value="UniProtKB-KW"/>
</dbReference>
<dbReference type="Gene3D" id="3.40.50.10860">
    <property type="entry name" value="Leucine Dehydrogenase, chain A, domain 1"/>
    <property type="match status" value="1"/>
</dbReference>
<evidence type="ECO:0000256" key="12">
    <source>
        <dbReference type="HAMAP-Rule" id="MF_01576"/>
    </source>
</evidence>
<evidence type="ECO:0000256" key="1">
    <source>
        <dbReference type="ARBA" id="ARBA00004777"/>
    </source>
</evidence>
<comment type="caution">
    <text evidence="12">Lacks conserved residue(s) required for the propagation of feature annotation.</text>
</comment>
<dbReference type="InterPro" id="IPR020631">
    <property type="entry name" value="THF_DH/CycHdrlase_NAD-bd_dom"/>
</dbReference>
<comment type="catalytic activity">
    <reaction evidence="12">
        <text>(6R)-5,10-methylene-5,6,7,8-tetrahydrofolate + NADP(+) = (6R)-5,10-methenyltetrahydrofolate + NADPH</text>
        <dbReference type="Rhea" id="RHEA:22812"/>
        <dbReference type="ChEBI" id="CHEBI:15636"/>
        <dbReference type="ChEBI" id="CHEBI:57455"/>
        <dbReference type="ChEBI" id="CHEBI:57783"/>
        <dbReference type="ChEBI" id="CHEBI:58349"/>
        <dbReference type="EC" id="1.5.1.5"/>
    </reaction>
</comment>
<feature type="binding site" evidence="12">
    <location>
        <position position="232"/>
    </location>
    <ligand>
        <name>NADP(+)</name>
        <dbReference type="ChEBI" id="CHEBI:58349"/>
    </ligand>
</feature>
<dbReference type="PRINTS" id="PR00085">
    <property type="entry name" value="THFDHDRGNASE"/>
</dbReference>
<dbReference type="InterPro" id="IPR000672">
    <property type="entry name" value="THF_DH/CycHdrlase"/>
</dbReference>
<accession>A0A7W3UKG9</accession>
<evidence type="ECO:0000256" key="10">
    <source>
        <dbReference type="ARBA" id="ARBA00023167"/>
    </source>
</evidence>
<dbReference type="Gene3D" id="3.40.50.720">
    <property type="entry name" value="NAD(P)-binding Rossmann-like Domain"/>
    <property type="match status" value="1"/>
</dbReference>
<sequence length="285" mass="30553">MATIIDGRSLAKTINTQTSKRVAKLNQQGIHPGIAVVIAGDDSASLIYTRNKHKKAMKLGINSVLKKYPFNVSQDELLAEIDKLNKDDSIDAILVQQPMPPQIDSRIITNAISPEKDVDGLNPLNLGKLFANQNTNYPIACTPRGIMRMLEEYNVKLKGQNVVIIGRSILVGKPLLALLNNADATVTMAGRSTTNLSRLTQTADILIVAAGVPHLISAKDIKAGATVIDVGINRLSTGKLTGDVDFDSAKEKAGLITPVPGGVGPMTIATLMEQTVDLAQWRHHG</sequence>
<evidence type="ECO:0000256" key="9">
    <source>
        <dbReference type="ARBA" id="ARBA00023102"/>
    </source>
</evidence>
<evidence type="ECO:0000256" key="11">
    <source>
        <dbReference type="ARBA" id="ARBA00023268"/>
    </source>
</evidence>
<protein>
    <recommendedName>
        <fullName evidence="12">Bifunctional protein FolD</fullName>
    </recommendedName>
    <domain>
        <recommendedName>
            <fullName evidence="12">Methylenetetrahydrofolate dehydrogenase</fullName>
            <ecNumber evidence="12">1.5.1.5</ecNumber>
        </recommendedName>
    </domain>
    <domain>
        <recommendedName>
            <fullName evidence="12">Methenyltetrahydrofolate cyclohydrolase</fullName>
            <ecNumber evidence="12">3.5.4.9</ecNumber>
        </recommendedName>
    </domain>
</protein>
<dbReference type="UniPathway" id="UPA00193"/>
<keyword evidence="6 12" id="KW-0378">Hydrolase</keyword>
<keyword evidence="8 12" id="KW-0560">Oxidoreductase</keyword>
<evidence type="ECO:0000259" key="13">
    <source>
        <dbReference type="Pfam" id="PF00763"/>
    </source>
</evidence>
<dbReference type="Pfam" id="PF00763">
    <property type="entry name" value="THF_DHG_CYH"/>
    <property type="match status" value="1"/>
</dbReference>
<dbReference type="CDD" id="cd01080">
    <property type="entry name" value="NAD_bind_m-THF_DH_Cyclohyd"/>
    <property type="match status" value="1"/>
</dbReference>
<dbReference type="AlphaFoldDB" id="A0A7W3UKG9"/>
<keyword evidence="5 12" id="KW-0658">Purine biosynthesis</keyword>
<comment type="catalytic activity">
    <reaction evidence="12">
        <text>(6R)-5,10-methenyltetrahydrofolate + H2O = (6R)-10-formyltetrahydrofolate + H(+)</text>
        <dbReference type="Rhea" id="RHEA:23700"/>
        <dbReference type="ChEBI" id="CHEBI:15377"/>
        <dbReference type="ChEBI" id="CHEBI:15378"/>
        <dbReference type="ChEBI" id="CHEBI:57455"/>
        <dbReference type="ChEBI" id="CHEBI:195366"/>
        <dbReference type="EC" id="3.5.4.9"/>
    </reaction>
</comment>
<dbReference type="EC" id="3.5.4.9" evidence="12"/>
<feature type="binding site" evidence="12">
    <location>
        <begin position="166"/>
        <end position="168"/>
    </location>
    <ligand>
        <name>NADP(+)</name>
        <dbReference type="ChEBI" id="CHEBI:58349"/>
    </ligand>
</feature>
<evidence type="ECO:0000256" key="3">
    <source>
        <dbReference type="ARBA" id="ARBA00022563"/>
    </source>
</evidence>
<evidence type="ECO:0000313" key="16">
    <source>
        <dbReference type="Proteomes" id="UP000517106"/>
    </source>
</evidence>
<evidence type="ECO:0000256" key="5">
    <source>
        <dbReference type="ARBA" id="ARBA00022755"/>
    </source>
</evidence>
<comment type="caution">
    <text evidence="15">The sequence shown here is derived from an EMBL/GenBank/DDBJ whole genome shotgun (WGS) entry which is preliminary data.</text>
</comment>
<dbReference type="RefSeq" id="WP_182595285.1">
    <property type="nucleotide sequence ID" value="NZ_JACIVA010000029.1"/>
</dbReference>
<dbReference type="GO" id="GO:0035999">
    <property type="term" value="P:tetrahydrofolate interconversion"/>
    <property type="evidence" value="ECO:0007669"/>
    <property type="project" value="UniProtKB-UniRule"/>
</dbReference>
<dbReference type="Proteomes" id="UP000517106">
    <property type="component" value="Unassembled WGS sequence"/>
</dbReference>
<gene>
    <name evidence="12" type="primary">folD</name>
    <name evidence="15" type="ORF">H5S09_01690</name>
</gene>
<evidence type="ECO:0000259" key="14">
    <source>
        <dbReference type="Pfam" id="PF02882"/>
    </source>
</evidence>
<dbReference type="GO" id="GO:0005829">
    <property type="term" value="C:cytosol"/>
    <property type="evidence" value="ECO:0007669"/>
    <property type="project" value="TreeGrafter"/>
</dbReference>
<comment type="subunit">
    <text evidence="2 12">Homodimer.</text>
</comment>
<reference evidence="15 16" key="1">
    <citation type="submission" date="2020-07" db="EMBL/GenBank/DDBJ databases">
        <title>Description of Limosilactobacillus balticus sp. nov., Limosilactobacillus agrestis sp. nov., Limosilactobacillus albertensis sp. nov., Limosilactobacillus rudii sp. nov., Limosilactobacillus fastidiosus sp. nov., five novel Limosilactobacillus species isolated from the vertebrate gastrointestinal tract, and proposal of 6 subspecies of Limosilactobacillus reuteri adapted to the gastrointestinal tract of specific vertebrate hosts.</title>
        <authorList>
            <person name="Li F."/>
            <person name="Cheng C."/>
            <person name="Zheng J."/>
            <person name="Quevedo R.M."/>
            <person name="Li J."/>
            <person name="Roos S."/>
            <person name="Gaenzle M.G."/>
            <person name="Walter J."/>
        </authorList>
    </citation>
    <scope>NUCLEOTIDE SEQUENCE [LARGE SCALE GENOMIC DNA]</scope>
    <source>
        <strain evidence="15 16">STM2_1</strain>
    </source>
</reference>
<feature type="domain" description="Tetrahydrofolate dehydrogenase/cyclohydrolase catalytic" evidence="13">
    <location>
        <begin position="5"/>
        <end position="119"/>
    </location>
</feature>
<dbReference type="HAMAP" id="MF_01576">
    <property type="entry name" value="THF_DHG_CYH"/>
    <property type="match status" value="1"/>
</dbReference>
<dbReference type="EC" id="1.5.1.5" evidence="12"/>
<evidence type="ECO:0000313" key="15">
    <source>
        <dbReference type="EMBL" id="MBB1096670.1"/>
    </source>
</evidence>
<comment type="similarity">
    <text evidence="12">Belongs to the tetrahydrofolate dehydrogenase/cyclohydrolase family.</text>
</comment>
<evidence type="ECO:0000256" key="4">
    <source>
        <dbReference type="ARBA" id="ARBA00022605"/>
    </source>
</evidence>
<dbReference type="GO" id="GO:0000105">
    <property type="term" value="P:L-histidine biosynthetic process"/>
    <property type="evidence" value="ECO:0007669"/>
    <property type="project" value="UniProtKB-KW"/>
</dbReference>
<proteinExistence type="inferred from homology"/>
<name>A0A7W3UKG9_9LACO</name>
<comment type="pathway">
    <text evidence="1 12">One-carbon metabolism; tetrahydrofolate interconversion.</text>
</comment>
<dbReference type="EMBL" id="JACIVA010000029">
    <property type="protein sequence ID" value="MBB1096670.1"/>
    <property type="molecule type" value="Genomic_DNA"/>
</dbReference>
<evidence type="ECO:0000256" key="6">
    <source>
        <dbReference type="ARBA" id="ARBA00022801"/>
    </source>
</evidence>
<keyword evidence="16" id="KW-1185">Reference proteome</keyword>
<dbReference type="FunFam" id="3.40.50.720:FF:000094">
    <property type="entry name" value="Bifunctional protein FolD"/>
    <property type="match status" value="1"/>
</dbReference>
<feature type="domain" description="Tetrahydrofolate dehydrogenase/cyclohydrolase NAD(P)-binding" evidence="14">
    <location>
        <begin position="140"/>
        <end position="280"/>
    </location>
</feature>
<dbReference type="SUPFAM" id="SSF53223">
    <property type="entry name" value="Aminoacid dehydrogenase-like, N-terminal domain"/>
    <property type="match status" value="1"/>
</dbReference>
<dbReference type="GO" id="GO:0004488">
    <property type="term" value="F:methylenetetrahydrofolate dehydrogenase (NADP+) activity"/>
    <property type="evidence" value="ECO:0007669"/>
    <property type="project" value="UniProtKB-UniRule"/>
</dbReference>
<keyword evidence="10 12" id="KW-0486">Methionine biosynthesis</keyword>
<keyword evidence="3 12" id="KW-0554">One-carbon metabolism</keyword>
<evidence type="ECO:0000256" key="2">
    <source>
        <dbReference type="ARBA" id="ARBA00011738"/>
    </source>
</evidence>
<keyword evidence="11 12" id="KW-0511">Multifunctional enzyme</keyword>
<evidence type="ECO:0000256" key="7">
    <source>
        <dbReference type="ARBA" id="ARBA00022857"/>
    </source>
</evidence>
<keyword evidence="9 12" id="KW-0368">Histidine biosynthesis</keyword>
<dbReference type="PROSITE" id="PS00767">
    <property type="entry name" value="THF_DHG_CYH_2"/>
    <property type="match status" value="1"/>
</dbReference>
<evidence type="ECO:0000256" key="8">
    <source>
        <dbReference type="ARBA" id="ARBA00023002"/>
    </source>
</evidence>
<keyword evidence="4 12" id="KW-0028">Amino-acid biosynthesis</keyword>
<dbReference type="GO" id="GO:0004477">
    <property type="term" value="F:methenyltetrahydrofolate cyclohydrolase activity"/>
    <property type="evidence" value="ECO:0007669"/>
    <property type="project" value="UniProtKB-UniRule"/>
</dbReference>
<dbReference type="PANTHER" id="PTHR48099:SF5">
    <property type="entry name" value="C-1-TETRAHYDROFOLATE SYNTHASE, CYTOPLASMIC"/>
    <property type="match status" value="1"/>
</dbReference>
<dbReference type="InterPro" id="IPR036291">
    <property type="entry name" value="NAD(P)-bd_dom_sf"/>
</dbReference>
<dbReference type="SUPFAM" id="SSF51735">
    <property type="entry name" value="NAD(P)-binding Rossmann-fold domains"/>
    <property type="match status" value="1"/>
</dbReference>
<dbReference type="PANTHER" id="PTHR48099">
    <property type="entry name" value="C-1-TETRAHYDROFOLATE SYNTHASE, CYTOPLASMIC-RELATED"/>
    <property type="match status" value="1"/>
</dbReference>
<keyword evidence="7 12" id="KW-0521">NADP</keyword>
<dbReference type="Pfam" id="PF02882">
    <property type="entry name" value="THF_DHG_CYH_C"/>
    <property type="match status" value="1"/>
</dbReference>
<dbReference type="GO" id="GO:0006164">
    <property type="term" value="P:purine nucleotide biosynthetic process"/>
    <property type="evidence" value="ECO:0007669"/>
    <property type="project" value="UniProtKB-KW"/>
</dbReference>
<dbReference type="FunFam" id="3.40.50.10860:FF:000005">
    <property type="entry name" value="C-1-tetrahydrofolate synthase, cytoplasmic, putative"/>
    <property type="match status" value="1"/>
</dbReference>
<dbReference type="InterPro" id="IPR046346">
    <property type="entry name" value="Aminoacid_DH-like_N_sf"/>
</dbReference>
<comment type="function">
    <text evidence="12">Catalyzes the oxidation of 5,10-methylenetetrahydrofolate to 5,10-methenyltetrahydrofolate and then the hydrolysis of 5,10-methenyltetrahydrofolate to 10-formyltetrahydrofolate.</text>
</comment>
<dbReference type="InterPro" id="IPR020867">
    <property type="entry name" value="THF_DH/CycHdrlase_CS"/>
</dbReference>
<organism evidence="15 16">
    <name type="scientific">Limosilactobacillus rudii</name>
    <dbReference type="NCBI Taxonomy" id="2759755"/>
    <lineage>
        <taxon>Bacteria</taxon>
        <taxon>Bacillati</taxon>
        <taxon>Bacillota</taxon>
        <taxon>Bacilli</taxon>
        <taxon>Lactobacillales</taxon>
        <taxon>Lactobacillaceae</taxon>
        <taxon>Limosilactobacillus</taxon>
    </lineage>
</organism>